<dbReference type="GO" id="GO:0019134">
    <property type="term" value="F:glucosamine-1-phosphate N-acetyltransferase activity"/>
    <property type="evidence" value="ECO:0007669"/>
    <property type="project" value="UniProtKB-EC"/>
</dbReference>
<evidence type="ECO:0000256" key="6">
    <source>
        <dbReference type="ARBA" id="ARBA00048247"/>
    </source>
</evidence>
<organism evidence="10 11">
    <name type="scientific">Deinococcus cavernae</name>
    <dbReference type="NCBI Taxonomy" id="2320857"/>
    <lineage>
        <taxon>Bacteria</taxon>
        <taxon>Thermotogati</taxon>
        <taxon>Deinococcota</taxon>
        <taxon>Deinococci</taxon>
        <taxon>Deinococcales</taxon>
        <taxon>Deinococcaceae</taxon>
        <taxon>Deinococcus</taxon>
    </lineage>
</organism>
<reference evidence="10 11" key="1">
    <citation type="submission" date="2018-09" db="EMBL/GenBank/DDBJ databases">
        <authorList>
            <person name="Zhu H."/>
        </authorList>
    </citation>
    <scope>NUCLEOTIDE SEQUENCE [LARGE SCALE GENOMIC DNA]</scope>
    <source>
        <strain evidence="10 11">K2S05-167</strain>
    </source>
</reference>
<dbReference type="EMBL" id="QYUJ01000017">
    <property type="protein sequence ID" value="RJF69890.1"/>
    <property type="molecule type" value="Genomic_DNA"/>
</dbReference>
<dbReference type="Proteomes" id="UP000286287">
    <property type="component" value="Unassembled WGS sequence"/>
</dbReference>
<dbReference type="AlphaFoldDB" id="A0A418V1S9"/>
<proteinExistence type="inferred from homology"/>
<comment type="similarity">
    <text evidence="1">In the C-terminal section; belongs to the transferase hexapeptide repeat family.</text>
</comment>
<dbReference type="GO" id="GO:0003977">
    <property type="term" value="F:UDP-N-acetylglucosamine diphosphorylase activity"/>
    <property type="evidence" value="ECO:0007669"/>
    <property type="project" value="UniProtKB-EC"/>
</dbReference>
<evidence type="ECO:0000313" key="10">
    <source>
        <dbReference type="EMBL" id="RJF69890.1"/>
    </source>
</evidence>
<evidence type="ECO:0000313" key="11">
    <source>
        <dbReference type="Proteomes" id="UP000286287"/>
    </source>
</evidence>
<evidence type="ECO:0000256" key="2">
    <source>
        <dbReference type="ARBA" id="ARBA00007947"/>
    </source>
</evidence>
<comment type="function">
    <text evidence="8">Catalyzes the last two sequential reactions in the de novo biosynthetic pathway for UDP-N-acetylglucosamine (UDP-GlcNAc). The C-terminal domain catalyzes the transfer of acetyl group from acetyl coenzyme A to glucosamine-1-phosphate (GlcN-1-P) to produce N-acetylglucosamine-1-phosphate (GlcNAc-1-P), which is converted into UDP-GlcNAc by the transfer of uridine 5-monophosphate (from uridine 5-triphosphate), a reaction catalyzed by the N-terminal domain.</text>
</comment>
<evidence type="ECO:0000256" key="5">
    <source>
        <dbReference type="ARBA" id="ARBA00023315"/>
    </source>
</evidence>
<dbReference type="Pfam" id="PF12804">
    <property type="entry name" value="NTP_transf_3"/>
    <property type="match status" value="1"/>
</dbReference>
<dbReference type="PANTHER" id="PTHR43584">
    <property type="entry name" value="NUCLEOTIDYL TRANSFERASE"/>
    <property type="match status" value="1"/>
</dbReference>
<evidence type="ECO:0000256" key="4">
    <source>
        <dbReference type="ARBA" id="ARBA00022695"/>
    </source>
</evidence>
<evidence type="ECO:0000256" key="3">
    <source>
        <dbReference type="ARBA" id="ARBA00022679"/>
    </source>
</evidence>
<accession>A0A418V1S9</accession>
<dbReference type="PANTHER" id="PTHR43584:SF3">
    <property type="entry name" value="BIFUNCTIONAL PROTEIN GLMU"/>
    <property type="match status" value="1"/>
</dbReference>
<dbReference type="InterPro" id="IPR050065">
    <property type="entry name" value="GlmU-like"/>
</dbReference>
<protein>
    <submittedName>
        <fullName evidence="10">Bifunctional N-acetylglucosamine-1-phosphate uridyltransferase/glucosamine-1-phosphate acetyltransferase</fullName>
    </submittedName>
</protein>
<comment type="caution">
    <text evidence="10">The sequence shown here is derived from an EMBL/GenBank/DDBJ whole genome shotgun (WGS) entry which is preliminary data.</text>
</comment>
<dbReference type="OrthoDB" id="9775031at2"/>
<keyword evidence="4" id="KW-0548">Nucleotidyltransferase</keyword>
<evidence type="ECO:0000256" key="8">
    <source>
        <dbReference type="ARBA" id="ARBA00049628"/>
    </source>
</evidence>
<evidence type="ECO:0000256" key="7">
    <source>
        <dbReference type="ARBA" id="ARBA00048493"/>
    </source>
</evidence>
<feature type="domain" description="MobA-like NTP transferase" evidence="9">
    <location>
        <begin position="13"/>
        <end position="83"/>
    </location>
</feature>
<dbReference type="InterPro" id="IPR025877">
    <property type="entry name" value="MobA-like_NTP_Trfase"/>
</dbReference>
<comment type="similarity">
    <text evidence="2">In the N-terminal section; belongs to the N-acetylglucosamine-1-phosphate uridyltransferase family.</text>
</comment>
<comment type="catalytic activity">
    <reaction evidence="7">
        <text>N-acetyl-alpha-D-glucosamine 1-phosphate + UTP + H(+) = UDP-N-acetyl-alpha-D-glucosamine + diphosphate</text>
        <dbReference type="Rhea" id="RHEA:13509"/>
        <dbReference type="ChEBI" id="CHEBI:15378"/>
        <dbReference type="ChEBI" id="CHEBI:33019"/>
        <dbReference type="ChEBI" id="CHEBI:46398"/>
        <dbReference type="ChEBI" id="CHEBI:57705"/>
        <dbReference type="ChEBI" id="CHEBI:57776"/>
        <dbReference type="EC" id="2.7.7.23"/>
    </reaction>
</comment>
<dbReference type="SUPFAM" id="SSF53448">
    <property type="entry name" value="Nucleotide-diphospho-sugar transferases"/>
    <property type="match status" value="1"/>
</dbReference>
<keyword evidence="5" id="KW-0012">Acyltransferase</keyword>
<comment type="catalytic activity">
    <reaction evidence="6">
        <text>alpha-D-glucosamine 1-phosphate + acetyl-CoA = N-acetyl-alpha-D-glucosamine 1-phosphate + CoA + H(+)</text>
        <dbReference type="Rhea" id="RHEA:13725"/>
        <dbReference type="ChEBI" id="CHEBI:15378"/>
        <dbReference type="ChEBI" id="CHEBI:57287"/>
        <dbReference type="ChEBI" id="CHEBI:57288"/>
        <dbReference type="ChEBI" id="CHEBI:57776"/>
        <dbReference type="ChEBI" id="CHEBI:58516"/>
        <dbReference type="EC" id="2.3.1.157"/>
    </reaction>
</comment>
<dbReference type="Gene3D" id="3.90.550.10">
    <property type="entry name" value="Spore Coat Polysaccharide Biosynthesis Protein SpsA, Chain A"/>
    <property type="match status" value="1"/>
</dbReference>
<evidence type="ECO:0000256" key="1">
    <source>
        <dbReference type="ARBA" id="ARBA00007707"/>
    </source>
</evidence>
<gene>
    <name evidence="10" type="ORF">D3875_20345</name>
</gene>
<keyword evidence="3 10" id="KW-0808">Transferase</keyword>
<name>A0A418V1S9_9DEIO</name>
<sequence>MKSMTEQNRPLDVVILAAGQGTRMKSALPKVIHSVAGRPMVAWAVKAAQELGARNIVVVTGHGAEQVEAKVQQPGVAFARQEKQLGT</sequence>
<evidence type="ECO:0000259" key="9">
    <source>
        <dbReference type="Pfam" id="PF12804"/>
    </source>
</evidence>
<dbReference type="InterPro" id="IPR029044">
    <property type="entry name" value="Nucleotide-diphossugar_trans"/>
</dbReference>
<keyword evidence="11" id="KW-1185">Reference proteome</keyword>
<feature type="non-terminal residue" evidence="10">
    <location>
        <position position="87"/>
    </location>
</feature>